<protein>
    <recommendedName>
        <fullName evidence="1">HNH nuclease domain-containing protein</fullName>
    </recommendedName>
</protein>
<sequence length="138" mass="16259">MNLCIECKKPRKRYASKYCSNRCQTDYQYKQYISAWRKGEENGNRGINAKNISRHLLRFLVEKNGEECLQCGWDQKNAHTNRVPLEIDHIDGNADNNSENNLRLLCPNCHALTSSFRNLNRGKGRSWRNIYLKKRQIL</sequence>
<dbReference type="GO" id="GO:0008270">
    <property type="term" value="F:zinc ion binding"/>
    <property type="evidence" value="ECO:0007669"/>
    <property type="project" value="InterPro"/>
</dbReference>
<dbReference type="SMART" id="SM00507">
    <property type="entry name" value="HNHc"/>
    <property type="match status" value="1"/>
</dbReference>
<evidence type="ECO:0000259" key="1">
    <source>
        <dbReference type="SMART" id="SM00507"/>
    </source>
</evidence>
<gene>
    <name evidence="2" type="ORF">A3I30_04005</name>
</gene>
<reference evidence="2 3" key="1">
    <citation type="journal article" date="2016" name="Nat. Commun.">
        <title>Thousands of microbial genomes shed light on interconnected biogeochemical processes in an aquifer system.</title>
        <authorList>
            <person name="Anantharaman K."/>
            <person name="Brown C.T."/>
            <person name="Hug L.A."/>
            <person name="Sharon I."/>
            <person name="Castelle C.J."/>
            <person name="Probst A.J."/>
            <person name="Thomas B.C."/>
            <person name="Singh A."/>
            <person name="Wilkins M.J."/>
            <person name="Karaoz U."/>
            <person name="Brodie E.L."/>
            <person name="Williams K.H."/>
            <person name="Hubbard S.S."/>
            <person name="Banfield J.F."/>
        </authorList>
    </citation>
    <scope>NUCLEOTIDE SEQUENCE [LARGE SCALE GENOMIC DNA]</scope>
</reference>
<dbReference type="Pfam" id="PF01844">
    <property type="entry name" value="HNH"/>
    <property type="match status" value="1"/>
</dbReference>
<dbReference type="InterPro" id="IPR003615">
    <property type="entry name" value="HNH_nuc"/>
</dbReference>
<name>A0A1F5C9T5_9BACT</name>
<evidence type="ECO:0000313" key="3">
    <source>
        <dbReference type="Proteomes" id="UP000177197"/>
    </source>
</evidence>
<dbReference type="CDD" id="cd00085">
    <property type="entry name" value="HNHc"/>
    <property type="match status" value="1"/>
</dbReference>
<dbReference type="AlphaFoldDB" id="A0A1F5C9T5"/>
<evidence type="ECO:0000313" key="2">
    <source>
        <dbReference type="EMBL" id="OGD39630.1"/>
    </source>
</evidence>
<dbReference type="InterPro" id="IPR002711">
    <property type="entry name" value="HNH"/>
</dbReference>
<dbReference type="GO" id="GO:0004519">
    <property type="term" value="F:endonuclease activity"/>
    <property type="evidence" value="ECO:0007669"/>
    <property type="project" value="InterPro"/>
</dbReference>
<proteinExistence type="predicted"/>
<comment type="caution">
    <text evidence="2">The sequence shown here is derived from an EMBL/GenBank/DDBJ whole genome shotgun (WGS) entry which is preliminary data.</text>
</comment>
<organism evidence="2 3">
    <name type="scientific">Candidatus Azambacteria bacterium RIFCSPLOWO2_02_FULL_44_14</name>
    <dbReference type="NCBI Taxonomy" id="1797306"/>
    <lineage>
        <taxon>Bacteria</taxon>
        <taxon>Candidatus Azamiibacteriota</taxon>
    </lineage>
</organism>
<feature type="domain" description="HNH nuclease" evidence="1">
    <location>
        <begin position="56"/>
        <end position="111"/>
    </location>
</feature>
<dbReference type="Proteomes" id="UP000177197">
    <property type="component" value="Unassembled WGS sequence"/>
</dbReference>
<dbReference type="EMBL" id="MEYV01000022">
    <property type="protein sequence ID" value="OGD39630.1"/>
    <property type="molecule type" value="Genomic_DNA"/>
</dbReference>
<dbReference type="GO" id="GO:0003676">
    <property type="term" value="F:nucleic acid binding"/>
    <property type="evidence" value="ECO:0007669"/>
    <property type="project" value="InterPro"/>
</dbReference>
<accession>A0A1F5C9T5</accession>